<reference evidence="2 3" key="1">
    <citation type="journal article" date="2018" name="Nat. Genet.">
        <title>Extensive intraspecific gene order and gene structural variations between Mo17 and other maize genomes.</title>
        <authorList>
            <person name="Sun S."/>
            <person name="Zhou Y."/>
            <person name="Chen J."/>
            <person name="Shi J."/>
            <person name="Zhao H."/>
            <person name="Zhao H."/>
            <person name="Song W."/>
            <person name="Zhang M."/>
            <person name="Cui Y."/>
            <person name="Dong X."/>
            <person name="Liu H."/>
            <person name="Ma X."/>
            <person name="Jiao Y."/>
            <person name="Wang B."/>
            <person name="Wei X."/>
            <person name="Stein J.C."/>
            <person name="Glaubitz J.C."/>
            <person name="Lu F."/>
            <person name="Yu G."/>
            <person name="Liang C."/>
            <person name="Fengler K."/>
            <person name="Li B."/>
            <person name="Rafalski A."/>
            <person name="Schnable P.S."/>
            <person name="Ware D.H."/>
            <person name="Buckler E.S."/>
            <person name="Lai J."/>
        </authorList>
    </citation>
    <scope>NUCLEOTIDE SEQUENCE [LARGE SCALE GENOMIC DNA]</scope>
    <source>
        <strain evidence="3">cv. Missouri 17</strain>
        <tissue evidence="2">Seedling</tissue>
    </source>
</reference>
<sequence length="268" mass="30278">MAIVSSHQEHYFEEILWQVQVSSVSYFTISNPICAWASDDATVIKLIHGRSVSTQIFLLFHVTIATPAMSESFFASLFFYPNLHSVFNVTDREGNRVLDTQSSYIQKVDDWYYLEARNTMGIVALEDYTSINLMGTDSGLLFELFHYYIATISIMQTSIYAMICMVSLLESMCHTCRRSGPRPSGGCAGACRTQRRMGHVGLLPEVELAVAKFLLVVDNRNHPDWNKIAEFLDDVARRMRQEGHDPKKKYALMGADDAVHDEALCGHS</sequence>
<dbReference type="ExpressionAtlas" id="A0A3L6E7J3">
    <property type="expression patterns" value="baseline and differential"/>
</dbReference>
<evidence type="ECO:0000313" key="2">
    <source>
        <dbReference type="EMBL" id="PWZ16902.1"/>
    </source>
</evidence>
<dbReference type="AlphaFoldDB" id="A0A3L6E7J3"/>
<comment type="caution">
    <text evidence="2">The sequence shown here is derived from an EMBL/GenBank/DDBJ whole genome shotgun (WGS) entry which is preliminary data.</text>
</comment>
<name>A0A3L6E7J3_MAIZE</name>
<feature type="transmembrane region" description="Helical" evidence="1">
    <location>
        <begin position="56"/>
        <end position="80"/>
    </location>
</feature>
<keyword evidence="1" id="KW-0472">Membrane</keyword>
<feature type="transmembrane region" description="Helical" evidence="1">
    <location>
        <begin position="145"/>
        <end position="169"/>
    </location>
</feature>
<evidence type="ECO:0000256" key="1">
    <source>
        <dbReference type="SAM" id="Phobius"/>
    </source>
</evidence>
<keyword evidence="1" id="KW-0812">Transmembrane</keyword>
<dbReference type="Proteomes" id="UP000251960">
    <property type="component" value="Chromosome 6"/>
</dbReference>
<keyword evidence="1" id="KW-1133">Transmembrane helix</keyword>
<gene>
    <name evidence="2" type="primary">DOT4_4</name>
    <name evidence="2" type="ORF">Zm00014a_041758</name>
</gene>
<organism evidence="2 3">
    <name type="scientific">Zea mays</name>
    <name type="common">Maize</name>
    <dbReference type="NCBI Taxonomy" id="4577"/>
    <lineage>
        <taxon>Eukaryota</taxon>
        <taxon>Viridiplantae</taxon>
        <taxon>Streptophyta</taxon>
        <taxon>Embryophyta</taxon>
        <taxon>Tracheophyta</taxon>
        <taxon>Spermatophyta</taxon>
        <taxon>Magnoliopsida</taxon>
        <taxon>Liliopsida</taxon>
        <taxon>Poales</taxon>
        <taxon>Poaceae</taxon>
        <taxon>PACMAD clade</taxon>
        <taxon>Panicoideae</taxon>
        <taxon>Andropogonodae</taxon>
        <taxon>Andropogoneae</taxon>
        <taxon>Tripsacinae</taxon>
        <taxon>Zea</taxon>
    </lineage>
</organism>
<dbReference type="EMBL" id="NCVQ01000007">
    <property type="protein sequence ID" value="PWZ16902.1"/>
    <property type="molecule type" value="Genomic_DNA"/>
</dbReference>
<proteinExistence type="predicted"/>
<evidence type="ECO:0000313" key="3">
    <source>
        <dbReference type="Proteomes" id="UP000251960"/>
    </source>
</evidence>
<accession>A0A3L6E7J3</accession>
<protein>
    <submittedName>
        <fullName evidence="2">Pentatricopeptide repeat-containing protein DOT4, chloroplastic</fullName>
    </submittedName>
</protein>